<evidence type="ECO:0000256" key="1">
    <source>
        <dbReference type="SAM" id="SignalP"/>
    </source>
</evidence>
<dbReference type="InterPro" id="IPR025388">
    <property type="entry name" value="Alginate_export_dom"/>
</dbReference>
<accession>A0A1H3B6C5</accession>
<dbReference type="InterPro" id="IPR053728">
    <property type="entry name" value="Alginate_Permeability_Chnl"/>
</dbReference>
<feature type="signal peptide" evidence="1">
    <location>
        <begin position="1"/>
        <end position="20"/>
    </location>
</feature>
<keyword evidence="4" id="KW-1185">Reference proteome</keyword>
<evidence type="ECO:0000313" key="4">
    <source>
        <dbReference type="Proteomes" id="UP000199595"/>
    </source>
</evidence>
<feature type="chain" id="PRO_5011759446" evidence="1">
    <location>
        <begin position="21"/>
        <end position="421"/>
    </location>
</feature>
<evidence type="ECO:0000313" key="3">
    <source>
        <dbReference type="EMBL" id="SDX37580.1"/>
    </source>
</evidence>
<dbReference type="Pfam" id="PF13372">
    <property type="entry name" value="Alginate_exp"/>
    <property type="match status" value="1"/>
</dbReference>
<protein>
    <submittedName>
        <fullName evidence="3">Alginate export</fullName>
    </submittedName>
</protein>
<proteinExistence type="predicted"/>
<dbReference type="RefSeq" id="WP_090123195.1">
    <property type="nucleotide sequence ID" value="NZ_FNNJ01000005.1"/>
</dbReference>
<evidence type="ECO:0000259" key="2">
    <source>
        <dbReference type="Pfam" id="PF13372"/>
    </source>
</evidence>
<sequence length="421" mass="47099">MRKYFYLTLLVTLMVTTLSAQQFDLSAEIRPRFENRHGYKTLMNDGVDGANFVSQRTRLNFNFQQDKVKLGVSLQNVRVWGDISTLGKDDNNTMLHEAWAEALISDVFSIKLGRQEIVYDDSRMFGNVGWAQQARSHDALLAKFKFSNKSKLDIGLALNSDNENNVDVLYTTQYKTFQYAWYHTALNDNLNLSLLALNNGIEFMDGADQKVDYTQTIGTYVKYGKGKFGANFSAYLQAGKTNGTDVSASNLAGNISYKLSKEFSIGVGTEYLSGSDFDYGSGSRLDSKIKSFNPFYGTNHKFNGWMDYFYVGNHGGQVGLVDVNATLAYSKDKFSAKLIPHFFSSAADIYSGSTKMDNSLGTEVDLVVGYKVANNIMFNAGYSQMFAKDSMELLKGGDKDETNSWGWIMLTFKPKLFSSSK</sequence>
<gene>
    <name evidence="3" type="ORF">SAMN05444411_10535</name>
</gene>
<dbReference type="AlphaFoldDB" id="A0A1H3B6C5"/>
<feature type="domain" description="Alginate export" evidence="2">
    <location>
        <begin position="24"/>
        <end position="387"/>
    </location>
</feature>
<reference evidence="3 4" key="1">
    <citation type="submission" date="2016-10" db="EMBL/GenBank/DDBJ databases">
        <authorList>
            <person name="de Groot N.N."/>
        </authorList>
    </citation>
    <scope>NUCLEOTIDE SEQUENCE [LARGE SCALE GENOMIC DNA]</scope>
    <source>
        <strain evidence="3 4">DSM 24956</strain>
    </source>
</reference>
<dbReference type="Gene3D" id="2.40.160.100">
    <property type="match status" value="1"/>
</dbReference>
<organism evidence="3 4">
    <name type="scientific">Lutibacter oricola</name>
    <dbReference type="NCBI Taxonomy" id="762486"/>
    <lineage>
        <taxon>Bacteria</taxon>
        <taxon>Pseudomonadati</taxon>
        <taxon>Bacteroidota</taxon>
        <taxon>Flavobacteriia</taxon>
        <taxon>Flavobacteriales</taxon>
        <taxon>Flavobacteriaceae</taxon>
        <taxon>Lutibacter</taxon>
    </lineage>
</organism>
<name>A0A1H3B6C5_9FLAO</name>
<dbReference type="Proteomes" id="UP000199595">
    <property type="component" value="Unassembled WGS sequence"/>
</dbReference>
<dbReference type="STRING" id="762486.SAMN05444411_10535"/>
<dbReference type="EMBL" id="FNNJ01000005">
    <property type="protein sequence ID" value="SDX37580.1"/>
    <property type="molecule type" value="Genomic_DNA"/>
</dbReference>
<keyword evidence="1" id="KW-0732">Signal</keyword>
<dbReference type="OrthoDB" id="1070463at2"/>